<dbReference type="AlphaFoldDB" id="A0A183E1Q5"/>
<evidence type="ECO:0000313" key="2">
    <source>
        <dbReference type="EMBL" id="VDN24970.1"/>
    </source>
</evidence>
<sequence length="91" mass="9852">MAATEAAKSNNEAVRPASSFGEETTTTSGGEDYDSRHRARGIERADGPCSPKRSEEGAQELHSSNNQRKADVLRPIKELRLLLLLQATLSA</sequence>
<evidence type="ECO:0000313" key="4">
    <source>
        <dbReference type="WBParaSite" id="GPUH_0001491601-mRNA-1"/>
    </source>
</evidence>
<protein>
    <submittedName>
        <fullName evidence="2 4">Uncharacterized protein</fullName>
    </submittedName>
</protein>
<accession>A0A183E1Q5</accession>
<feature type="compositionally biased region" description="Low complexity" evidence="1">
    <location>
        <begin position="18"/>
        <end position="30"/>
    </location>
</feature>
<reference evidence="4" key="1">
    <citation type="submission" date="2016-06" db="UniProtKB">
        <authorList>
            <consortium name="WormBaseParasite"/>
        </authorList>
    </citation>
    <scope>IDENTIFICATION</scope>
</reference>
<feature type="compositionally biased region" description="Basic and acidic residues" evidence="1">
    <location>
        <begin position="33"/>
        <end position="56"/>
    </location>
</feature>
<feature type="region of interest" description="Disordered" evidence="1">
    <location>
        <begin position="1"/>
        <end position="72"/>
    </location>
</feature>
<reference evidence="2 3" key="2">
    <citation type="submission" date="2018-11" db="EMBL/GenBank/DDBJ databases">
        <authorList>
            <consortium name="Pathogen Informatics"/>
        </authorList>
    </citation>
    <scope>NUCLEOTIDE SEQUENCE [LARGE SCALE GENOMIC DNA]</scope>
</reference>
<dbReference type="WBParaSite" id="GPUH_0001491601-mRNA-1">
    <property type="protein sequence ID" value="GPUH_0001491601-mRNA-1"/>
    <property type="gene ID" value="GPUH_0001491601"/>
</dbReference>
<keyword evidence="3" id="KW-1185">Reference proteome</keyword>
<name>A0A183E1Q5_9BILA</name>
<evidence type="ECO:0000313" key="3">
    <source>
        <dbReference type="Proteomes" id="UP000271098"/>
    </source>
</evidence>
<gene>
    <name evidence="2" type="ORF">GPUH_LOCUS14896</name>
</gene>
<evidence type="ECO:0000256" key="1">
    <source>
        <dbReference type="SAM" id="MobiDB-lite"/>
    </source>
</evidence>
<proteinExistence type="predicted"/>
<dbReference type="EMBL" id="UYRT01081779">
    <property type="protein sequence ID" value="VDN24970.1"/>
    <property type="molecule type" value="Genomic_DNA"/>
</dbReference>
<organism evidence="4">
    <name type="scientific">Gongylonema pulchrum</name>
    <dbReference type="NCBI Taxonomy" id="637853"/>
    <lineage>
        <taxon>Eukaryota</taxon>
        <taxon>Metazoa</taxon>
        <taxon>Ecdysozoa</taxon>
        <taxon>Nematoda</taxon>
        <taxon>Chromadorea</taxon>
        <taxon>Rhabditida</taxon>
        <taxon>Spirurina</taxon>
        <taxon>Spiruromorpha</taxon>
        <taxon>Spiruroidea</taxon>
        <taxon>Gongylonematidae</taxon>
        <taxon>Gongylonema</taxon>
    </lineage>
</organism>
<dbReference type="Proteomes" id="UP000271098">
    <property type="component" value="Unassembled WGS sequence"/>
</dbReference>